<protein>
    <recommendedName>
        <fullName evidence="3">Baseplate protein J-like domain-containing protein</fullName>
    </recommendedName>
</protein>
<dbReference type="AlphaFoldDB" id="A0A2Z4IQ75"/>
<dbReference type="EMBL" id="CP030041">
    <property type="protein sequence ID" value="AWW32987.1"/>
    <property type="molecule type" value="Genomic_DNA"/>
</dbReference>
<name>A0A2Z4IQ75_9BACT</name>
<dbReference type="Proteomes" id="UP000248688">
    <property type="component" value="Chromosome"/>
</dbReference>
<reference evidence="1 2" key="1">
    <citation type="submission" date="2018-06" db="EMBL/GenBank/DDBJ databases">
        <title>Echinicola strongylocentroti sp. nov., isolated from a sea urchin Strongylocentrotus intermedius.</title>
        <authorList>
            <person name="Bae S.S."/>
        </authorList>
    </citation>
    <scope>NUCLEOTIDE SEQUENCE [LARGE SCALE GENOMIC DNA]</scope>
    <source>
        <strain evidence="1 2">MEBiC08714</strain>
    </source>
</reference>
<evidence type="ECO:0000313" key="2">
    <source>
        <dbReference type="Proteomes" id="UP000248688"/>
    </source>
</evidence>
<dbReference type="KEGG" id="est:DN752_24270"/>
<dbReference type="RefSeq" id="WP_112786359.1">
    <property type="nucleotide sequence ID" value="NZ_CP030041.1"/>
</dbReference>
<sequence>MSTLKEHITIPRDITSKDDLDFDFLRQEGIRHIQELGSKLWTDYNVHDPGITMLEVLSYAITDLGNRINLPIEDLMTRKDVGLEGQFYQVADILPSAPTSASDYRKLMIDIEGVKNAWLKKEDITLYADLKNEKLSYAPIADPNVKAHQKTSFTLKGLYRFLVETDNADKELPESLKQQIFKSFHAHRNLCEELIAVEAVETVPISVCANIEVAPEADEELIHAQITVALEDYMAPSPRFYSLKEMIGKGYGTAEIFEGPVLWHGFLDPKELESSKLRREVRLSDIINIIMDIKGVEVVKEITLGHCDDNDGKGDTPWVICVPENKKPTLCSKTTLNFFKDILPVNVNKAQAQEYKQNIIKARQDKDLLAGQDRFPEIPKGNYGEWGAYSSIQHDFPETYGLSDKGLPHQLGVPRRALAKQLKGYLLFFDQILASYFKHLEKVSDLLSMDQSPQMTYFTQAVKDIKGAKELFKDESLLDDEKKLSESLMGILDDPITRRNELMDHLMARFAENFGNYAFLMKLLYGKSTDEIVLDNKLEFLKDYKEISKNRGDAFDYYEQPKSKLWDTDNVSGAQKRIARLVGIKDYDRRNLSDSLVEIYKYESTDGEKVYRWRISNEGGSILLSSTTDYPSYNKAGQEMYFSILKVIETDTKKIQHLLDPEHELYQRFDTSIQLEAFHFHKADTSNKYSFDIINPAIESESSPDFIIAKQYHFHKDKATVVNAALELIDFLKHKFTEEGIFLVEHILLRASEDDAEHFDQWESDGKDFTKGQFLPFCSDDYDSCKLIDPYSFRVSIILPGFTYRFANKDFRNYLENVIREELPAHIVAKICWIGYREGEEPEIKQEDVENPEEVTYKENQLVRFEKAYKDFLYELTDIHKRKDNIASMNKYNGTLNEMIASLTGLHTIYPTGRLYDCTDEEEDLDGKLILGKTNLGTL</sequence>
<accession>A0A2Z4IQ75</accession>
<evidence type="ECO:0000313" key="1">
    <source>
        <dbReference type="EMBL" id="AWW32987.1"/>
    </source>
</evidence>
<keyword evidence="2" id="KW-1185">Reference proteome</keyword>
<gene>
    <name evidence="1" type="ORF">DN752_24270</name>
</gene>
<dbReference type="OrthoDB" id="8263000at2"/>
<organism evidence="1 2">
    <name type="scientific">Echinicola strongylocentroti</name>
    <dbReference type="NCBI Taxonomy" id="1795355"/>
    <lineage>
        <taxon>Bacteria</taxon>
        <taxon>Pseudomonadati</taxon>
        <taxon>Bacteroidota</taxon>
        <taxon>Cytophagia</taxon>
        <taxon>Cytophagales</taxon>
        <taxon>Cyclobacteriaceae</taxon>
        <taxon>Echinicola</taxon>
    </lineage>
</organism>
<proteinExistence type="predicted"/>
<evidence type="ECO:0008006" key="3">
    <source>
        <dbReference type="Google" id="ProtNLM"/>
    </source>
</evidence>